<dbReference type="InterPro" id="IPR016187">
    <property type="entry name" value="CTDL_fold"/>
</dbReference>
<dbReference type="EMBL" id="CAADFH010000050">
    <property type="protein sequence ID" value="VFJ95435.1"/>
    <property type="molecule type" value="Genomic_DNA"/>
</dbReference>
<dbReference type="InterPro" id="IPR013229">
    <property type="entry name" value="PEGA"/>
</dbReference>
<keyword evidence="2" id="KW-1133">Transmembrane helix</keyword>
<dbReference type="Pfam" id="PF08308">
    <property type="entry name" value="PEGA"/>
    <property type="match status" value="1"/>
</dbReference>
<dbReference type="InterPro" id="IPR042095">
    <property type="entry name" value="SUMF_sf"/>
</dbReference>
<dbReference type="Gene3D" id="3.90.1580.10">
    <property type="entry name" value="paralog of FGE (formylglycine-generating enzyme)"/>
    <property type="match status" value="1"/>
</dbReference>
<evidence type="ECO:0000256" key="2">
    <source>
        <dbReference type="SAM" id="Phobius"/>
    </source>
</evidence>
<gene>
    <name evidence="5" type="ORF">BECKLFY1418A_GA0070994_10509</name>
</gene>
<dbReference type="AlphaFoldDB" id="A0A450USG4"/>
<evidence type="ECO:0000259" key="3">
    <source>
        <dbReference type="Pfam" id="PF03781"/>
    </source>
</evidence>
<dbReference type="Pfam" id="PF03781">
    <property type="entry name" value="FGE-sulfatase"/>
    <property type="match status" value="1"/>
</dbReference>
<feature type="transmembrane region" description="Helical" evidence="2">
    <location>
        <begin position="209"/>
        <end position="233"/>
    </location>
</feature>
<dbReference type="InterPro" id="IPR051043">
    <property type="entry name" value="Sulfatase_Mod_Factor_Kinase"/>
</dbReference>
<feature type="region of interest" description="Disordered" evidence="1">
    <location>
        <begin position="172"/>
        <end position="199"/>
    </location>
</feature>
<evidence type="ECO:0000256" key="1">
    <source>
        <dbReference type="SAM" id="MobiDB-lite"/>
    </source>
</evidence>
<keyword evidence="2" id="KW-0472">Membrane</keyword>
<sequence>MEKKQKNPKEGKRTIKHRGEIFTIDGIQSDGGSSNGSEADTILDKAAYKRNLHHYEITFSRALQKAYPEIDRTVREQLQRRSQALGLSAEDVARIEEQVTVKAVAYRANLQQYRQIFRKVIRDRYPVDDQERYKLKQQQRILGLLEADVVTIENEVTNEKVAARIEQRQRSLRRGSEVAARPRGKNQSRKTGDSEHNKATITTSVGPGWFLAGKVVGIVVLLLAVGVATYLLVQREPDYSSWSVASSEKEPSHTKPQLGKSSQPDEPGGRLVIRSNVLEDSVYIDGHWVGSTSPKPYSLTAGKHNIRVEKSGYEPFETRITVAPDGKEIIYVRLIAEVPPPGQTFQDKLKDGSLGPRMVVVPPGKFLMGSSTDEAMRYDGEGPQHPVRIARSFAIGVTTVTFRDYDSFAKATGRKLPDDEGWGRGKRPVMNVSWYEANAYAKWLTKQTGKQYRLPTEAEWEYAARAGTTTPFSTGECIHTNQANYKGNYDYADCGAKTGVAQGKTLPTGSMPANPWGLHEIHGNVWEWTNDCWHYHYHDAPADGSTWGEEGNGYCSERVVRGGSWRSGPRDIRSAVRSSDWVDIVSTDLGFRLVRILEP</sequence>
<evidence type="ECO:0000259" key="4">
    <source>
        <dbReference type="Pfam" id="PF08308"/>
    </source>
</evidence>
<dbReference type="PANTHER" id="PTHR23150:SF35">
    <property type="entry name" value="BLL6746 PROTEIN"/>
    <property type="match status" value="1"/>
</dbReference>
<feature type="domain" description="Sulfatase-modifying factor enzyme-like" evidence="3">
    <location>
        <begin position="356"/>
        <end position="595"/>
    </location>
</feature>
<keyword evidence="2" id="KW-0812">Transmembrane</keyword>
<organism evidence="5">
    <name type="scientific">Candidatus Kentrum sp. LFY</name>
    <dbReference type="NCBI Taxonomy" id="2126342"/>
    <lineage>
        <taxon>Bacteria</taxon>
        <taxon>Pseudomonadati</taxon>
        <taxon>Pseudomonadota</taxon>
        <taxon>Gammaproteobacteria</taxon>
        <taxon>Candidatus Kentrum</taxon>
    </lineage>
</organism>
<feature type="domain" description="PEGA" evidence="4">
    <location>
        <begin position="269"/>
        <end position="326"/>
    </location>
</feature>
<protein>
    <submittedName>
        <fullName evidence="5">Formylglycine-generating enzyme, required for sulfatase activity, contains SUMF1/FGE domain</fullName>
    </submittedName>
</protein>
<name>A0A450USG4_9GAMM</name>
<dbReference type="GO" id="GO:0120147">
    <property type="term" value="F:formylglycine-generating oxidase activity"/>
    <property type="evidence" value="ECO:0007669"/>
    <property type="project" value="TreeGrafter"/>
</dbReference>
<dbReference type="SUPFAM" id="SSF56436">
    <property type="entry name" value="C-type lectin-like"/>
    <property type="match status" value="1"/>
</dbReference>
<dbReference type="PANTHER" id="PTHR23150">
    <property type="entry name" value="SULFATASE MODIFYING FACTOR 1, 2"/>
    <property type="match status" value="1"/>
</dbReference>
<dbReference type="InterPro" id="IPR005532">
    <property type="entry name" value="SUMF_dom"/>
</dbReference>
<proteinExistence type="predicted"/>
<evidence type="ECO:0000313" key="5">
    <source>
        <dbReference type="EMBL" id="VFJ95435.1"/>
    </source>
</evidence>
<feature type="region of interest" description="Disordered" evidence="1">
    <location>
        <begin position="242"/>
        <end position="270"/>
    </location>
</feature>
<reference evidence="5" key="1">
    <citation type="submission" date="2019-02" db="EMBL/GenBank/DDBJ databases">
        <authorList>
            <person name="Gruber-Vodicka R. H."/>
            <person name="Seah K. B. B."/>
        </authorList>
    </citation>
    <scope>NUCLEOTIDE SEQUENCE</scope>
    <source>
        <strain evidence="5">BECK_M6</strain>
    </source>
</reference>
<accession>A0A450USG4</accession>